<organism evidence="1 2">
    <name type="scientific">Haematococcus lacustris</name>
    <name type="common">Green alga</name>
    <name type="synonym">Haematococcus pluvialis</name>
    <dbReference type="NCBI Taxonomy" id="44745"/>
    <lineage>
        <taxon>Eukaryota</taxon>
        <taxon>Viridiplantae</taxon>
        <taxon>Chlorophyta</taxon>
        <taxon>core chlorophytes</taxon>
        <taxon>Chlorophyceae</taxon>
        <taxon>CS clade</taxon>
        <taxon>Chlamydomonadales</taxon>
        <taxon>Haematococcaceae</taxon>
        <taxon>Haematococcus</taxon>
    </lineage>
</organism>
<proteinExistence type="predicted"/>
<comment type="caution">
    <text evidence="1">The sequence shown here is derived from an EMBL/GenBank/DDBJ whole genome shotgun (WGS) entry which is preliminary data.</text>
</comment>
<evidence type="ECO:0000313" key="1">
    <source>
        <dbReference type="EMBL" id="GFH12843.1"/>
    </source>
</evidence>
<sequence>MTAQPGGHTTVPQQAAAPGPLVACLAAACTPGLGTPCPWLAASPALASSTAPVGATCSHQCTACSALHCSPCPATCLMGYDRVCSQEDSVAEYRNNPPGNPEC</sequence>
<dbReference type="AlphaFoldDB" id="A0A699YRM7"/>
<protein>
    <submittedName>
        <fullName evidence="1">Uncharacterized protein</fullName>
    </submittedName>
</protein>
<evidence type="ECO:0000313" key="2">
    <source>
        <dbReference type="Proteomes" id="UP000485058"/>
    </source>
</evidence>
<reference evidence="1 2" key="1">
    <citation type="submission" date="2020-02" db="EMBL/GenBank/DDBJ databases">
        <title>Draft genome sequence of Haematococcus lacustris strain NIES-144.</title>
        <authorList>
            <person name="Morimoto D."/>
            <person name="Nakagawa S."/>
            <person name="Yoshida T."/>
            <person name="Sawayama S."/>
        </authorList>
    </citation>
    <scope>NUCLEOTIDE SEQUENCE [LARGE SCALE GENOMIC DNA]</scope>
    <source>
        <strain evidence="1 2">NIES-144</strain>
    </source>
</reference>
<dbReference type="Proteomes" id="UP000485058">
    <property type="component" value="Unassembled WGS sequence"/>
</dbReference>
<dbReference type="EMBL" id="BLLF01000546">
    <property type="protein sequence ID" value="GFH12843.1"/>
    <property type="molecule type" value="Genomic_DNA"/>
</dbReference>
<name>A0A699YRM7_HAELA</name>
<accession>A0A699YRM7</accession>
<keyword evidence="2" id="KW-1185">Reference proteome</keyword>
<gene>
    <name evidence="1" type="ORF">HaLaN_08605</name>
</gene>